<keyword evidence="2" id="KW-0862">Zinc</keyword>
<proteinExistence type="predicted"/>
<dbReference type="Gene3D" id="2.120.10.30">
    <property type="entry name" value="TolB, C-terminal domain"/>
    <property type="match status" value="1"/>
</dbReference>
<keyword evidence="2" id="KW-0479">Metal-binding</keyword>
<evidence type="ECO:0000256" key="2">
    <source>
        <dbReference type="PIRSR" id="PIRSR605511-2"/>
    </source>
</evidence>
<feature type="binding site" evidence="2">
    <location>
        <position position="236"/>
    </location>
    <ligand>
        <name>a divalent metal cation</name>
        <dbReference type="ChEBI" id="CHEBI:60240"/>
    </ligand>
</feature>
<dbReference type="InterPro" id="IPR011042">
    <property type="entry name" value="6-blade_b-propeller_TolB-like"/>
</dbReference>
<dbReference type="InterPro" id="IPR005511">
    <property type="entry name" value="SMP-30"/>
</dbReference>
<comment type="cofactor">
    <cofactor evidence="2">
        <name>Zn(2+)</name>
        <dbReference type="ChEBI" id="CHEBI:29105"/>
    </cofactor>
    <text evidence="2">Binds 1 divalent metal cation per subunit.</text>
</comment>
<comment type="caution">
    <text evidence="4">The sequence shown here is derived from an EMBL/GenBank/DDBJ whole genome shotgun (WGS) entry which is preliminary data.</text>
</comment>
<evidence type="ECO:0000313" key="4">
    <source>
        <dbReference type="EMBL" id="KRR16258.1"/>
    </source>
</evidence>
<dbReference type="EMBL" id="LLYB01000129">
    <property type="protein sequence ID" value="KRR16258.1"/>
    <property type="molecule type" value="Genomic_DNA"/>
</dbReference>
<dbReference type="GO" id="GO:0046872">
    <property type="term" value="F:metal ion binding"/>
    <property type="evidence" value="ECO:0007669"/>
    <property type="project" value="UniProtKB-KW"/>
</dbReference>
<dbReference type="Proteomes" id="UP000051660">
    <property type="component" value="Unassembled WGS sequence"/>
</dbReference>
<dbReference type="Pfam" id="PF08450">
    <property type="entry name" value="SGL"/>
    <property type="match status" value="1"/>
</dbReference>
<dbReference type="OrthoDB" id="2633250at2"/>
<dbReference type="PANTHER" id="PTHR47572:SF5">
    <property type="entry name" value="BLR2277 PROTEIN"/>
    <property type="match status" value="1"/>
</dbReference>
<evidence type="ECO:0000259" key="3">
    <source>
        <dbReference type="Pfam" id="PF08450"/>
    </source>
</evidence>
<evidence type="ECO:0000256" key="1">
    <source>
        <dbReference type="PIRSR" id="PIRSR605511-1"/>
    </source>
</evidence>
<sequence>MITGERDLRAGFAATFLIAFVAFSAARTDAAEDILFVSKQLTPQGEYTSGIEGPAVDASGNLYVVNFRQRGTIGKVAPGASQSQLFTSLPADSIGNGIRFDREGRMYIADFKKHNVWVIASGETTPRVYFHSDRFNQPNDLAIAADGTLYASDPRFASPSGGQIWRITRGPDGNGQGEVMSSTRRLGVTNGIDLSPDGATLYVSESNSRQVWAYRLDGSKLLDPRLIRGFADFEVDGLRTDVDGRIYLARLSAGKIAVIGADGSLEREVPLRGKEPTNLTFGGPDGKTVFVTQKDGGFIEAFRVGRPGREPCLQMPRIC</sequence>
<feature type="active site" description="Proton donor/acceptor" evidence="1">
    <location>
        <position position="236"/>
    </location>
</feature>
<feature type="domain" description="SMP-30/Gluconolactonase/LRE-like region" evidence="3">
    <location>
        <begin position="52"/>
        <end position="292"/>
    </location>
</feature>
<evidence type="ECO:0000313" key="5">
    <source>
        <dbReference type="Proteomes" id="UP000051660"/>
    </source>
</evidence>
<reference evidence="4 5" key="1">
    <citation type="submission" date="2014-03" db="EMBL/GenBank/DDBJ databases">
        <title>Bradyrhizobium valentinum sp. nov., isolated from effective nodules of Lupinus mariae-josephae, a lupine endemic of basic-lime soils in Eastern Spain.</title>
        <authorList>
            <person name="Duran D."/>
            <person name="Rey L."/>
            <person name="Navarro A."/>
            <person name="Busquets A."/>
            <person name="Imperial J."/>
            <person name="Ruiz-Argueso T."/>
        </authorList>
    </citation>
    <scope>NUCLEOTIDE SEQUENCE [LARGE SCALE GENOMIC DNA]</scope>
    <source>
        <strain evidence="4 5">CCBAU 23086</strain>
    </source>
</reference>
<feature type="binding site" evidence="2">
    <location>
        <position position="190"/>
    </location>
    <ligand>
        <name>a divalent metal cation</name>
        <dbReference type="ChEBI" id="CHEBI:60240"/>
    </ligand>
</feature>
<gene>
    <name evidence="4" type="ORF">CQ14_27600</name>
</gene>
<dbReference type="AlphaFoldDB" id="A0A0R3M7S9"/>
<dbReference type="InterPro" id="IPR013658">
    <property type="entry name" value="SGL"/>
</dbReference>
<protein>
    <submittedName>
        <fullName evidence="4">Gluconolactonase</fullName>
    </submittedName>
</protein>
<accession>A0A0R3M7S9</accession>
<dbReference type="InterPro" id="IPR051262">
    <property type="entry name" value="SMP-30/CGR1_Lactonase"/>
</dbReference>
<organism evidence="4 5">
    <name type="scientific">Bradyrhizobium lablabi</name>
    <dbReference type="NCBI Taxonomy" id="722472"/>
    <lineage>
        <taxon>Bacteria</taxon>
        <taxon>Pseudomonadati</taxon>
        <taxon>Pseudomonadota</taxon>
        <taxon>Alphaproteobacteria</taxon>
        <taxon>Hyphomicrobiales</taxon>
        <taxon>Nitrobacteraceae</taxon>
        <taxon>Bradyrhizobium</taxon>
    </lineage>
</organism>
<dbReference type="PANTHER" id="PTHR47572">
    <property type="entry name" value="LIPOPROTEIN-RELATED"/>
    <property type="match status" value="1"/>
</dbReference>
<dbReference type="PRINTS" id="PR01790">
    <property type="entry name" value="SMP30FAMILY"/>
</dbReference>
<dbReference type="SUPFAM" id="SSF63829">
    <property type="entry name" value="Calcium-dependent phosphotriesterase"/>
    <property type="match status" value="1"/>
</dbReference>
<name>A0A0R3M7S9_9BRAD</name>